<keyword evidence="3" id="KW-1185">Reference proteome</keyword>
<feature type="region of interest" description="Disordered" evidence="1">
    <location>
        <begin position="249"/>
        <end position="327"/>
    </location>
</feature>
<comment type="caution">
    <text evidence="2">The sequence shown here is derived from an EMBL/GenBank/DDBJ whole genome shotgun (WGS) entry which is preliminary data.</text>
</comment>
<feature type="compositionally biased region" description="Basic residues" evidence="1">
    <location>
        <begin position="308"/>
        <end position="327"/>
    </location>
</feature>
<evidence type="ECO:0000313" key="3">
    <source>
        <dbReference type="Proteomes" id="UP000284842"/>
    </source>
</evidence>
<feature type="compositionally biased region" description="Low complexity" evidence="1">
    <location>
        <begin position="281"/>
        <end position="291"/>
    </location>
</feature>
<reference evidence="2 3" key="1">
    <citation type="journal article" date="2018" name="Evol. Lett.">
        <title>Horizontal gene cluster transfer increased hallucinogenic mushroom diversity.</title>
        <authorList>
            <person name="Reynolds H.T."/>
            <person name="Vijayakumar V."/>
            <person name="Gluck-Thaler E."/>
            <person name="Korotkin H.B."/>
            <person name="Matheny P.B."/>
            <person name="Slot J.C."/>
        </authorList>
    </citation>
    <scope>NUCLEOTIDE SEQUENCE [LARGE SCALE GENOMIC DNA]</scope>
    <source>
        <strain evidence="2 3">2629</strain>
    </source>
</reference>
<evidence type="ECO:0000313" key="2">
    <source>
        <dbReference type="EMBL" id="PPR01975.1"/>
    </source>
</evidence>
<gene>
    <name evidence="2" type="ORF">CVT24_011144</name>
</gene>
<dbReference type="InParanoid" id="A0A409YG77"/>
<dbReference type="AlphaFoldDB" id="A0A409YG77"/>
<accession>A0A409YG77</accession>
<sequence length="327" mass="35594">MLKGLCQGEAVFPALKTVDLGIETLALWTLPILFEQLPSLECFVGHGYSMPYIDLAECLDPVVHHLTTLELGWPFSGSGLHDKAQQQESPLVQAFNLLECLCLPALETFRLSIQVNPCIHDLVDNVKVYKTLAAVINTYRGIIGLDAFPALKFAEFNLEMKVRVKHDPQNLYTSNRTQLQPFGESAMKVDSLSWIYTSLLIAASVPYSFAYEDQEIYNRDLDTQTHILQLRSHFISTMSTRELVEELEARVGAGSSPPPSSPVQGSFPATDLSAFANVPQGGDDSSNSSPAPGGGGGESAGSTNADHKGRKGRTNISRKGKARAKGQ</sequence>
<dbReference type="Proteomes" id="UP000284842">
    <property type="component" value="Unassembled WGS sequence"/>
</dbReference>
<organism evidence="2 3">
    <name type="scientific">Panaeolus cyanescens</name>
    <dbReference type="NCBI Taxonomy" id="181874"/>
    <lineage>
        <taxon>Eukaryota</taxon>
        <taxon>Fungi</taxon>
        <taxon>Dikarya</taxon>
        <taxon>Basidiomycota</taxon>
        <taxon>Agaricomycotina</taxon>
        <taxon>Agaricomycetes</taxon>
        <taxon>Agaricomycetidae</taxon>
        <taxon>Agaricales</taxon>
        <taxon>Agaricineae</taxon>
        <taxon>Galeropsidaceae</taxon>
        <taxon>Panaeolus</taxon>
    </lineage>
</organism>
<proteinExistence type="predicted"/>
<dbReference type="EMBL" id="NHTK01001198">
    <property type="protein sequence ID" value="PPR01975.1"/>
    <property type="molecule type" value="Genomic_DNA"/>
</dbReference>
<evidence type="ECO:0000256" key="1">
    <source>
        <dbReference type="SAM" id="MobiDB-lite"/>
    </source>
</evidence>
<protein>
    <submittedName>
        <fullName evidence="2">Uncharacterized protein</fullName>
    </submittedName>
</protein>
<name>A0A409YG77_9AGAR</name>